<keyword evidence="2" id="KW-1185">Reference proteome</keyword>
<dbReference type="Proteomes" id="UP000824533">
    <property type="component" value="Linkage Group LG20"/>
</dbReference>
<gene>
    <name evidence="1" type="ORF">K1T71_011368</name>
</gene>
<accession>A0ACC1CNR5</accession>
<evidence type="ECO:0000313" key="1">
    <source>
        <dbReference type="EMBL" id="KAJ0173192.1"/>
    </source>
</evidence>
<organism evidence="1 2">
    <name type="scientific">Dendrolimus kikuchii</name>
    <dbReference type="NCBI Taxonomy" id="765133"/>
    <lineage>
        <taxon>Eukaryota</taxon>
        <taxon>Metazoa</taxon>
        <taxon>Ecdysozoa</taxon>
        <taxon>Arthropoda</taxon>
        <taxon>Hexapoda</taxon>
        <taxon>Insecta</taxon>
        <taxon>Pterygota</taxon>
        <taxon>Neoptera</taxon>
        <taxon>Endopterygota</taxon>
        <taxon>Lepidoptera</taxon>
        <taxon>Glossata</taxon>
        <taxon>Ditrysia</taxon>
        <taxon>Bombycoidea</taxon>
        <taxon>Lasiocampidae</taxon>
        <taxon>Dendrolimus</taxon>
    </lineage>
</organism>
<name>A0ACC1CNR5_9NEOP</name>
<proteinExistence type="predicted"/>
<reference evidence="1 2" key="1">
    <citation type="journal article" date="2021" name="Front. Genet.">
        <title>Chromosome-Level Genome Assembly Reveals Significant Gene Expansion in the Toll and IMD Signaling Pathways of Dendrolimus kikuchii.</title>
        <authorList>
            <person name="Zhou J."/>
            <person name="Wu P."/>
            <person name="Xiong Z."/>
            <person name="Liu N."/>
            <person name="Zhao N."/>
            <person name="Ji M."/>
            <person name="Qiu Y."/>
            <person name="Yang B."/>
        </authorList>
    </citation>
    <scope>NUCLEOTIDE SEQUENCE [LARGE SCALE GENOMIC DNA]</scope>
    <source>
        <strain evidence="1">Ann1</strain>
    </source>
</reference>
<comment type="caution">
    <text evidence="1">The sequence shown here is derived from an EMBL/GenBank/DDBJ whole genome shotgun (WGS) entry which is preliminary data.</text>
</comment>
<protein>
    <submittedName>
        <fullName evidence="1">Uncharacterized protein</fullName>
    </submittedName>
</protein>
<evidence type="ECO:0000313" key="2">
    <source>
        <dbReference type="Proteomes" id="UP000824533"/>
    </source>
</evidence>
<dbReference type="EMBL" id="CM034406">
    <property type="protein sequence ID" value="KAJ0173192.1"/>
    <property type="molecule type" value="Genomic_DNA"/>
</dbReference>
<sequence length="260" mass="29685">MNRYLLYLYFFLAAKSVFAASGISGSVELDELSFDKIVNKFDVALVKFDVAFPYGDKHEAFVALAKESKDVEELLVAEVGVKDYGEKDNEVLALKYGVTKDNFPAVRLFIKGKSEPIVFDESNGFTSDELRRFIRENTGVYLSLPGCVKSLDMLAIKFMKERKDVNTERKKVLKETEKEIQNLSEKDAPAGKIYKLIMEKILEKGNEFIKTEMERVKKLLTGKISFDKKKELTTRINILQTFQLNDKKDKTSTKASKEDL</sequence>